<reference evidence="4" key="2">
    <citation type="submission" date="2015-11" db="EMBL/GenBank/DDBJ databases">
        <authorList>
            <person name="Zhang Y."/>
            <person name="Guo Z."/>
        </authorList>
    </citation>
    <scope>NUCLEOTIDE SEQUENCE</scope>
    <source>
        <strain evidence="4">1</strain>
    </source>
</reference>
<accession>A0A0H5BBU3</accession>
<evidence type="ECO:0000313" key="3">
    <source>
        <dbReference type="EMBL" id="BAR99665.1"/>
    </source>
</evidence>
<evidence type="ECO:0000256" key="1">
    <source>
        <dbReference type="ARBA" id="ARBA00006226"/>
    </source>
</evidence>
<sequence length="98" mass="11088">MSHAVVRRPRARLDLIEAWSYVAGDSETAADRLLERIERALAMLSENPFAGRARPELAADLRSFPVGNYVLFYRPQRSGIELVRVLSGYRDIGPDDTR</sequence>
<dbReference type="EMBL" id="LN907867">
    <property type="protein sequence ID" value="CUU43057.1"/>
    <property type="molecule type" value="Genomic_DNA"/>
</dbReference>
<evidence type="ECO:0000256" key="2">
    <source>
        <dbReference type="ARBA" id="ARBA00022649"/>
    </source>
</evidence>
<organism evidence="4 5">
    <name type="scientific">Blastochloris viridis</name>
    <name type="common">Rhodopseudomonas viridis</name>
    <dbReference type="NCBI Taxonomy" id="1079"/>
    <lineage>
        <taxon>Bacteria</taxon>
        <taxon>Pseudomonadati</taxon>
        <taxon>Pseudomonadota</taxon>
        <taxon>Alphaproteobacteria</taxon>
        <taxon>Hyphomicrobiales</taxon>
        <taxon>Blastochloridaceae</taxon>
        <taxon>Blastochloris</taxon>
    </lineage>
</organism>
<dbReference type="InterPro" id="IPR051803">
    <property type="entry name" value="TA_system_RelE-like_toxin"/>
</dbReference>
<proteinExistence type="inferred from homology"/>
<gene>
    <name evidence="3" type="ORF">BV133_2072</name>
    <name evidence="4" type="ORF">BVIRIDIS_20740</name>
</gene>
<comment type="similarity">
    <text evidence="1">Belongs to the RelE toxin family.</text>
</comment>
<dbReference type="OrthoDB" id="8369899at2"/>
<dbReference type="Gene3D" id="3.30.2310.20">
    <property type="entry name" value="RelE-like"/>
    <property type="match status" value="1"/>
</dbReference>
<dbReference type="InterPro" id="IPR035093">
    <property type="entry name" value="RelE/ParE_toxin_dom_sf"/>
</dbReference>
<dbReference type="STRING" id="1079.BVIR_2630"/>
<dbReference type="Pfam" id="PF05016">
    <property type="entry name" value="ParE_toxin"/>
    <property type="match status" value="1"/>
</dbReference>
<dbReference type="PANTHER" id="PTHR33755">
    <property type="entry name" value="TOXIN PARE1-RELATED"/>
    <property type="match status" value="1"/>
</dbReference>
<evidence type="ECO:0000313" key="4">
    <source>
        <dbReference type="EMBL" id="CUU43057.1"/>
    </source>
</evidence>
<reference evidence="5" key="3">
    <citation type="journal article" date="2016" name="Genome Announc.">
        <title>Revised genome sequence of the purple photosynthetic bacterium Blastochloris viridis.</title>
        <authorList>
            <person name="Liu L.N."/>
            <person name="Faulkner M."/>
            <person name="Liu X."/>
            <person name="Huang F."/>
            <person name="Darby A.C."/>
            <person name="Hall N."/>
        </authorList>
    </citation>
    <scope>NUCLEOTIDE SEQUENCE [LARGE SCALE GENOMIC DNA]</scope>
    <source>
        <strain evidence="5">ATCC 19567 / DSM 133 / F</strain>
    </source>
</reference>
<keyword evidence="2" id="KW-1277">Toxin-antitoxin system</keyword>
<dbReference type="EMBL" id="AP014854">
    <property type="protein sequence ID" value="BAR99665.1"/>
    <property type="molecule type" value="Genomic_DNA"/>
</dbReference>
<name>A0A0H5BBU3_BLAVI</name>
<dbReference type="KEGG" id="bvr:BVIR_2630"/>
<dbReference type="AlphaFoldDB" id="A0A0H5BBU3"/>
<dbReference type="PANTHER" id="PTHR33755:SF6">
    <property type="entry name" value="PLASMID STABILIZATION SYSTEM PROTEIN"/>
    <property type="match status" value="1"/>
</dbReference>
<keyword evidence="5" id="KW-1185">Reference proteome</keyword>
<dbReference type="RefSeq" id="WP_055038009.1">
    <property type="nucleotide sequence ID" value="NZ_AP014854.2"/>
</dbReference>
<protein>
    <submittedName>
        <fullName evidence="3">Death on curing protein</fullName>
    </submittedName>
    <submittedName>
        <fullName evidence="4">Plasmid stabilization system protein</fullName>
    </submittedName>
</protein>
<reference evidence="3" key="1">
    <citation type="journal article" date="2015" name="Genome Announc.">
        <title>Complete Genome Sequence of the Bacteriochlorophyll b-Producing Photosynthetic Bacterium Blastochloris viridis.</title>
        <authorList>
            <person name="Tsukatani Y."/>
            <person name="Hirose Y."/>
            <person name="Harada J."/>
            <person name="Misawa N."/>
            <person name="Mori K."/>
            <person name="Inoue K."/>
            <person name="Tamiaki H."/>
        </authorList>
    </citation>
    <scope>NUCLEOTIDE SEQUENCE [LARGE SCALE GENOMIC DNA]</scope>
    <source>
        <strain evidence="3">DSM 133</strain>
    </source>
</reference>
<evidence type="ECO:0000313" key="5">
    <source>
        <dbReference type="Proteomes" id="UP000065734"/>
    </source>
</evidence>
<dbReference type="InterPro" id="IPR007712">
    <property type="entry name" value="RelE/ParE_toxin"/>
</dbReference>
<dbReference type="Proteomes" id="UP000065734">
    <property type="component" value="Chromosome I"/>
</dbReference>